<feature type="compositionally biased region" description="Low complexity" evidence="7">
    <location>
        <begin position="13"/>
        <end position="22"/>
    </location>
</feature>
<dbReference type="EMBL" id="CM029053">
    <property type="protein sequence ID" value="KAG2545930.1"/>
    <property type="molecule type" value="Genomic_DNA"/>
</dbReference>
<dbReference type="PROSITE" id="PS50011">
    <property type="entry name" value="PROTEIN_KINASE_DOM"/>
    <property type="match status" value="1"/>
</dbReference>
<proteinExistence type="predicted"/>
<evidence type="ECO:0000256" key="5">
    <source>
        <dbReference type="ARBA" id="ARBA00047899"/>
    </source>
</evidence>
<reference evidence="9" key="1">
    <citation type="submission" date="2020-05" db="EMBL/GenBank/DDBJ databases">
        <title>WGS assembly of Panicum virgatum.</title>
        <authorList>
            <person name="Lovell J.T."/>
            <person name="Jenkins J."/>
            <person name="Shu S."/>
            <person name="Juenger T.E."/>
            <person name="Schmutz J."/>
        </authorList>
    </citation>
    <scope>NUCLEOTIDE SEQUENCE</scope>
    <source>
        <strain evidence="9">AP13</strain>
    </source>
</reference>
<evidence type="ECO:0000313" key="9">
    <source>
        <dbReference type="EMBL" id="KAG2545930.1"/>
    </source>
</evidence>
<dbReference type="FunFam" id="3.30.200.20:FF:000034">
    <property type="entry name" value="Kinase suppressor of Ras 1"/>
    <property type="match status" value="1"/>
</dbReference>
<dbReference type="GO" id="GO:0005886">
    <property type="term" value="C:plasma membrane"/>
    <property type="evidence" value="ECO:0007669"/>
    <property type="project" value="TreeGrafter"/>
</dbReference>
<comment type="catalytic activity">
    <reaction evidence="5">
        <text>L-threonyl-[protein] + ATP = O-phospho-L-threonyl-[protein] + ADP + H(+)</text>
        <dbReference type="Rhea" id="RHEA:46608"/>
        <dbReference type="Rhea" id="RHEA-COMP:11060"/>
        <dbReference type="Rhea" id="RHEA-COMP:11605"/>
        <dbReference type="ChEBI" id="CHEBI:15378"/>
        <dbReference type="ChEBI" id="CHEBI:30013"/>
        <dbReference type="ChEBI" id="CHEBI:30616"/>
        <dbReference type="ChEBI" id="CHEBI:61977"/>
        <dbReference type="ChEBI" id="CHEBI:456216"/>
        <dbReference type="EC" id="2.7.11.1"/>
    </reaction>
</comment>
<dbReference type="SUPFAM" id="SSF56112">
    <property type="entry name" value="Protein kinase-like (PK-like)"/>
    <property type="match status" value="1"/>
</dbReference>
<dbReference type="GO" id="GO:0005524">
    <property type="term" value="F:ATP binding"/>
    <property type="evidence" value="ECO:0007669"/>
    <property type="project" value="UniProtKB-KW"/>
</dbReference>
<dbReference type="InterPro" id="IPR051681">
    <property type="entry name" value="Ser/Thr_Kinases-Pseudokinases"/>
</dbReference>
<feature type="region of interest" description="Disordered" evidence="7">
    <location>
        <begin position="1"/>
        <end position="25"/>
    </location>
</feature>
<keyword evidence="2" id="KW-0547">Nucleotide-binding</keyword>
<protein>
    <recommendedName>
        <fullName evidence="8">Protein kinase domain-containing protein</fullName>
    </recommendedName>
</protein>
<dbReference type="InterPro" id="IPR008271">
    <property type="entry name" value="Ser/Thr_kinase_AS"/>
</dbReference>
<comment type="caution">
    <text evidence="9">The sequence shown here is derived from an EMBL/GenBank/DDBJ whole genome shotgun (WGS) entry which is preliminary data.</text>
</comment>
<feature type="domain" description="Protein kinase" evidence="8">
    <location>
        <begin position="92"/>
        <end position="388"/>
    </location>
</feature>
<dbReference type="PROSITE" id="PS00108">
    <property type="entry name" value="PROTEIN_KINASE_ST"/>
    <property type="match status" value="1"/>
</dbReference>
<dbReference type="PANTHER" id="PTHR44329:SF282">
    <property type="entry name" value="OS03G0745700 PROTEIN"/>
    <property type="match status" value="1"/>
</dbReference>
<evidence type="ECO:0000256" key="7">
    <source>
        <dbReference type="SAM" id="MobiDB-lite"/>
    </source>
</evidence>
<dbReference type="Gene3D" id="3.30.200.20">
    <property type="entry name" value="Phosphorylase Kinase, domain 1"/>
    <property type="match status" value="1"/>
</dbReference>
<evidence type="ECO:0000256" key="2">
    <source>
        <dbReference type="ARBA" id="ARBA00022741"/>
    </source>
</evidence>
<keyword evidence="4" id="KW-0067">ATP-binding</keyword>
<sequence>MAGGAARGRRHSFGGSSSSAAGASGGGGDVFVRAGADNEVYVRADMIDLKTLDMQLERTRSQAWMEHQRSQRSASPLPEPLLLEWEIDLAKLDIQNQIAHGTFGVVYRGTYDGLDVAVKVLDWGHNGQESSAKHRAAFEKEVAVWQKLDHPNVTKFVGASMGTSQLKIPKKGGGRAVPKECCVVVVEFQHGGTLKTLLYNHRDKKLSYKKVVHLALDLARGLSYLHSKRIMHRDVKAENMLLDRKRTLKIADFGVARVEAPSCEVTGQTGTLGYMAPEVLQGKPYDHKCDVYSFGILLWETYCCAIAYPNYSLADISYHVVKLGIRPDIPRCCPRAMSDQGSRIRPVTGNRRPPVPVNHVSDIMMRCWDGNPDNRPEMSEVVALLEKIDTGSGKGGMTPIDDHVAQGCSCFGFNRSA</sequence>
<dbReference type="SMART" id="SM00220">
    <property type="entry name" value="S_TKc"/>
    <property type="match status" value="1"/>
</dbReference>
<dbReference type="Pfam" id="PF07714">
    <property type="entry name" value="PK_Tyr_Ser-Thr"/>
    <property type="match status" value="1"/>
</dbReference>
<dbReference type="Proteomes" id="UP000823388">
    <property type="component" value="Chromosome 9K"/>
</dbReference>
<comment type="catalytic activity">
    <reaction evidence="6">
        <text>L-seryl-[protein] + ATP = O-phospho-L-seryl-[protein] + ADP + H(+)</text>
        <dbReference type="Rhea" id="RHEA:17989"/>
        <dbReference type="Rhea" id="RHEA-COMP:9863"/>
        <dbReference type="Rhea" id="RHEA-COMP:11604"/>
        <dbReference type="ChEBI" id="CHEBI:15378"/>
        <dbReference type="ChEBI" id="CHEBI:29999"/>
        <dbReference type="ChEBI" id="CHEBI:30616"/>
        <dbReference type="ChEBI" id="CHEBI:83421"/>
        <dbReference type="ChEBI" id="CHEBI:456216"/>
        <dbReference type="EC" id="2.7.11.1"/>
    </reaction>
</comment>
<evidence type="ECO:0000259" key="8">
    <source>
        <dbReference type="PROSITE" id="PS50011"/>
    </source>
</evidence>
<dbReference type="AlphaFoldDB" id="A0A8T0N922"/>
<dbReference type="Gene3D" id="1.10.510.10">
    <property type="entry name" value="Transferase(Phosphotransferase) domain 1"/>
    <property type="match status" value="1"/>
</dbReference>
<evidence type="ECO:0000256" key="1">
    <source>
        <dbReference type="ARBA" id="ARBA00022679"/>
    </source>
</evidence>
<name>A0A8T0N922_PANVG</name>
<dbReference type="InterPro" id="IPR011009">
    <property type="entry name" value="Kinase-like_dom_sf"/>
</dbReference>
<evidence type="ECO:0000256" key="3">
    <source>
        <dbReference type="ARBA" id="ARBA00022777"/>
    </source>
</evidence>
<dbReference type="GO" id="GO:0004674">
    <property type="term" value="F:protein serine/threonine kinase activity"/>
    <property type="evidence" value="ECO:0007669"/>
    <property type="project" value="UniProtKB-EC"/>
</dbReference>
<keyword evidence="3" id="KW-0418">Kinase</keyword>
<accession>A0A8T0N922</accession>
<evidence type="ECO:0000256" key="6">
    <source>
        <dbReference type="ARBA" id="ARBA00048679"/>
    </source>
</evidence>
<evidence type="ECO:0000256" key="4">
    <source>
        <dbReference type="ARBA" id="ARBA00022840"/>
    </source>
</evidence>
<keyword evidence="10" id="KW-1185">Reference proteome</keyword>
<dbReference type="InterPro" id="IPR001245">
    <property type="entry name" value="Ser-Thr/Tyr_kinase_cat_dom"/>
</dbReference>
<gene>
    <name evidence="9" type="ORF">PVAP13_9KG470174</name>
</gene>
<dbReference type="PANTHER" id="PTHR44329">
    <property type="entry name" value="SERINE/THREONINE-PROTEIN KINASE TNNI3K-RELATED"/>
    <property type="match status" value="1"/>
</dbReference>
<dbReference type="InterPro" id="IPR000719">
    <property type="entry name" value="Prot_kinase_dom"/>
</dbReference>
<evidence type="ECO:0000313" key="10">
    <source>
        <dbReference type="Proteomes" id="UP000823388"/>
    </source>
</evidence>
<organism evidence="9 10">
    <name type="scientific">Panicum virgatum</name>
    <name type="common">Blackwell switchgrass</name>
    <dbReference type="NCBI Taxonomy" id="38727"/>
    <lineage>
        <taxon>Eukaryota</taxon>
        <taxon>Viridiplantae</taxon>
        <taxon>Streptophyta</taxon>
        <taxon>Embryophyta</taxon>
        <taxon>Tracheophyta</taxon>
        <taxon>Spermatophyta</taxon>
        <taxon>Magnoliopsida</taxon>
        <taxon>Liliopsida</taxon>
        <taxon>Poales</taxon>
        <taxon>Poaceae</taxon>
        <taxon>PACMAD clade</taxon>
        <taxon>Panicoideae</taxon>
        <taxon>Panicodae</taxon>
        <taxon>Paniceae</taxon>
        <taxon>Panicinae</taxon>
        <taxon>Panicum</taxon>
        <taxon>Panicum sect. Hiantes</taxon>
    </lineage>
</organism>
<dbReference type="CDD" id="cd13999">
    <property type="entry name" value="STKc_MAP3K-like"/>
    <property type="match status" value="1"/>
</dbReference>
<keyword evidence="1" id="KW-0808">Transferase</keyword>